<keyword evidence="9" id="KW-0408">Iron</keyword>
<proteinExistence type="inferred from homology"/>
<dbReference type="GO" id="GO:0016020">
    <property type="term" value="C:membrane"/>
    <property type="evidence" value="ECO:0007669"/>
    <property type="project" value="UniProtKB-SubCell"/>
</dbReference>
<evidence type="ECO:0000256" key="3">
    <source>
        <dbReference type="ARBA" id="ARBA00010617"/>
    </source>
</evidence>
<keyword evidence="8" id="KW-0560">Oxidoreductase</keyword>
<comment type="cofactor">
    <cofactor evidence="1">
        <name>heme</name>
        <dbReference type="ChEBI" id="CHEBI:30413"/>
    </cofactor>
</comment>
<comment type="subcellular location">
    <subcellularLocation>
        <location evidence="2">Membrane</location>
    </subcellularLocation>
</comment>
<name>A0A162MU70_CORFA</name>
<evidence type="ECO:0000256" key="11">
    <source>
        <dbReference type="ARBA" id="ARBA00023136"/>
    </source>
</evidence>
<dbReference type="InterPro" id="IPR036396">
    <property type="entry name" value="Cyt_P450_sf"/>
</dbReference>
<comment type="caution">
    <text evidence="12">The sequence shown here is derived from an EMBL/GenBank/DDBJ whole genome shotgun (WGS) entry which is preliminary data.</text>
</comment>
<keyword evidence="13" id="KW-1185">Reference proteome</keyword>
<reference evidence="12 13" key="1">
    <citation type="journal article" date="2016" name="Genome Biol. Evol.">
        <title>Divergent and convergent evolution of fungal pathogenicity.</title>
        <authorList>
            <person name="Shang Y."/>
            <person name="Xiao G."/>
            <person name="Zheng P."/>
            <person name="Cen K."/>
            <person name="Zhan S."/>
            <person name="Wang C."/>
        </authorList>
    </citation>
    <scope>NUCLEOTIDE SEQUENCE [LARGE SCALE GENOMIC DNA]</scope>
    <source>
        <strain evidence="12 13">ARSEF 2679</strain>
    </source>
</reference>
<dbReference type="PANTHER" id="PTHR24305:SF112">
    <property type="entry name" value="L-ORNITHINE-N5-MONOOXYGENASE (EUROFUNG)"/>
    <property type="match status" value="1"/>
</dbReference>
<dbReference type="GO" id="GO:0016705">
    <property type="term" value="F:oxidoreductase activity, acting on paired donors, with incorporation or reduction of molecular oxygen"/>
    <property type="evidence" value="ECO:0007669"/>
    <property type="project" value="InterPro"/>
</dbReference>
<evidence type="ECO:0000256" key="4">
    <source>
        <dbReference type="ARBA" id="ARBA00022617"/>
    </source>
</evidence>
<dbReference type="STRING" id="1081104.A0A162MU70"/>
<dbReference type="InterPro" id="IPR001128">
    <property type="entry name" value="Cyt_P450"/>
</dbReference>
<dbReference type="SUPFAM" id="SSF48264">
    <property type="entry name" value="Cytochrome P450"/>
    <property type="match status" value="1"/>
</dbReference>
<evidence type="ECO:0000256" key="9">
    <source>
        <dbReference type="ARBA" id="ARBA00023004"/>
    </source>
</evidence>
<protein>
    <submittedName>
        <fullName evidence="12">Cytochrome P450</fullName>
    </submittedName>
</protein>
<dbReference type="Proteomes" id="UP000076744">
    <property type="component" value="Unassembled WGS sequence"/>
</dbReference>
<keyword evidence="7" id="KW-1133">Transmembrane helix</keyword>
<evidence type="ECO:0000256" key="10">
    <source>
        <dbReference type="ARBA" id="ARBA00023033"/>
    </source>
</evidence>
<dbReference type="GO" id="GO:0005506">
    <property type="term" value="F:iron ion binding"/>
    <property type="evidence" value="ECO:0007669"/>
    <property type="project" value="InterPro"/>
</dbReference>
<keyword evidence="11" id="KW-0472">Membrane</keyword>
<dbReference type="Gene3D" id="1.10.630.10">
    <property type="entry name" value="Cytochrome P450"/>
    <property type="match status" value="1"/>
</dbReference>
<comment type="similarity">
    <text evidence="3">Belongs to the cytochrome P450 family.</text>
</comment>
<evidence type="ECO:0000256" key="6">
    <source>
        <dbReference type="ARBA" id="ARBA00022723"/>
    </source>
</evidence>
<dbReference type="Pfam" id="PF00067">
    <property type="entry name" value="p450"/>
    <property type="match status" value="1"/>
</dbReference>
<dbReference type="GO" id="GO:0004497">
    <property type="term" value="F:monooxygenase activity"/>
    <property type="evidence" value="ECO:0007669"/>
    <property type="project" value="UniProtKB-KW"/>
</dbReference>
<keyword evidence="5" id="KW-0812">Transmembrane</keyword>
<evidence type="ECO:0000256" key="2">
    <source>
        <dbReference type="ARBA" id="ARBA00004370"/>
    </source>
</evidence>
<evidence type="ECO:0000256" key="1">
    <source>
        <dbReference type="ARBA" id="ARBA00001971"/>
    </source>
</evidence>
<dbReference type="GeneID" id="30018745"/>
<keyword evidence="4" id="KW-0349">Heme</keyword>
<evidence type="ECO:0000256" key="5">
    <source>
        <dbReference type="ARBA" id="ARBA00022692"/>
    </source>
</evidence>
<keyword evidence="6" id="KW-0479">Metal-binding</keyword>
<dbReference type="PANTHER" id="PTHR24305">
    <property type="entry name" value="CYTOCHROME P450"/>
    <property type="match status" value="1"/>
</dbReference>
<dbReference type="RefSeq" id="XP_018706766.1">
    <property type="nucleotide sequence ID" value="XM_018846059.1"/>
</dbReference>
<dbReference type="InterPro" id="IPR050121">
    <property type="entry name" value="Cytochrome_P450_monoxygenase"/>
</dbReference>
<dbReference type="EMBL" id="AZHB01000004">
    <property type="protein sequence ID" value="OAA70479.1"/>
    <property type="molecule type" value="Genomic_DNA"/>
</dbReference>
<evidence type="ECO:0000313" key="13">
    <source>
        <dbReference type="Proteomes" id="UP000076744"/>
    </source>
</evidence>
<sequence>MAADNLSSGVLCHVGYFNRGEHHLHGVTYLKAHTVALMGLTALLYRFGHSPLVAFSQTLLYDISLLCGLHASLIFYRAFLNPPNAFPRAVDRALHRQHGPILRVGAGELSGAHRHAVRDVFGGESRCLKSAWYDISRLQDSLLLRRVWSPAFSRAVRGYEARIRPHRDKLVAGLDAACEEGGSVDVDGWLALYAWDVMGDLTFGHSFGMLDITKEKH</sequence>
<dbReference type="GO" id="GO:0020037">
    <property type="term" value="F:heme binding"/>
    <property type="evidence" value="ECO:0007669"/>
    <property type="project" value="InterPro"/>
</dbReference>
<gene>
    <name evidence="12" type="ORF">ISF_02453</name>
</gene>
<accession>A0A162MU70</accession>
<evidence type="ECO:0000256" key="7">
    <source>
        <dbReference type="ARBA" id="ARBA00022989"/>
    </source>
</evidence>
<evidence type="ECO:0000313" key="12">
    <source>
        <dbReference type="EMBL" id="OAA70479.1"/>
    </source>
</evidence>
<evidence type="ECO:0000256" key="8">
    <source>
        <dbReference type="ARBA" id="ARBA00023002"/>
    </source>
</evidence>
<dbReference type="AlphaFoldDB" id="A0A162MU70"/>
<keyword evidence="10" id="KW-0503">Monooxygenase</keyword>
<organism evidence="12 13">
    <name type="scientific">Cordyceps fumosorosea (strain ARSEF 2679)</name>
    <name type="common">Isaria fumosorosea</name>
    <dbReference type="NCBI Taxonomy" id="1081104"/>
    <lineage>
        <taxon>Eukaryota</taxon>
        <taxon>Fungi</taxon>
        <taxon>Dikarya</taxon>
        <taxon>Ascomycota</taxon>
        <taxon>Pezizomycotina</taxon>
        <taxon>Sordariomycetes</taxon>
        <taxon>Hypocreomycetidae</taxon>
        <taxon>Hypocreales</taxon>
        <taxon>Cordycipitaceae</taxon>
        <taxon>Cordyceps</taxon>
    </lineage>
</organism>
<dbReference type="OrthoDB" id="6692864at2759"/>